<name>A0AAD6UUP2_9AGAR</name>
<feature type="compositionally biased region" description="Low complexity" evidence="1">
    <location>
        <begin position="469"/>
        <end position="483"/>
    </location>
</feature>
<evidence type="ECO:0000313" key="3">
    <source>
        <dbReference type="Proteomes" id="UP001219525"/>
    </source>
</evidence>
<dbReference type="AlphaFoldDB" id="A0AAD6UUP2"/>
<evidence type="ECO:0000256" key="1">
    <source>
        <dbReference type="SAM" id="MobiDB-lite"/>
    </source>
</evidence>
<feature type="region of interest" description="Disordered" evidence="1">
    <location>
        <begin position="13"/>
        <end position="35"/>
    </location>
</feature>
<keyword evidence="3" id="KW-1185">Reference proteome</keyword>
<protein>
    <submittedName>
        <fullName evidence="2">Uncharacterized protein</fullName>
    </submittedName>
</protein>
<sequence>MWDQIGGYEKVQRKRVNRTSVASRDSDSDSAEDGVHVLENSDRGLLFFDHETSSVYHSCTPQTQVCSGVRPWNHSAHASLKPENVINHMQEQWEYVIDWQLGQGTIGPDYDDTAPNADEIGSEIFVETCTAAQAATAAVAISLADAAGFYRFPSPPENVILPGRSLEGNNADRVAAMDAARFLEEEKAAALRSRADHTPAPPNVITDAFLASSLHLQQASTSVYATPDGPARIPNFASTSSTVPTPFSCCFRRHLSCHIARKFHDADKFIVHKFLTATNGPAMPKMPVHNRACAYLQAYHPHPCTLAPAHTREIRTGFRHARTRINAPAPARTPSPACMRRRQRAPNARPARGLQYVHPSAQPTRMDAPAQAPAQRHPHGRTGVHARRGQVARTRGGQGAQRTAGHVAGNVSHGGQRALTRLDRHLKNRARPGTNTHIPAPGRTHACARTPSARRQPAPASMLSHTHPQHAPGRARPPARQAQMYPRTGAGTHRHQQRRRPPAPLVSHTHARPDRVVKQWAAAHAVDRGPKRAVGDASRSDSGPARDRGPRATGGPRAWRRTVGPHARGGGPFIRSHGGWTLSSSTYDV</sequence>
<reference evidence="2" key="1">
    <citation type="submission" date="2023-03" db="EMBL/GenBank/DDBJ databases">
        <title>Massive genome expansion in bonnet fungi (Mycena s.s.) driven by repeated elements and novel gene families across ecological guilds.</title>
        <authorList>
            <consortium name="Lawrence Berkeley National Laboratory"/>
            <person name="Harder C.B."/>
            <person name="Miyauchi S."/>
            <person name="Viragh M."/>
            <person name="Kuo A."/>
            <person name="Thoen E."/>
            <person name="Andreopoulos B."/>
            <person name="Lu D."/>
            <person name="Skrede I."/>
            <person name="Drula E."/>
            <person name="Henrissat B."/>
            <person name="Morin E."/>
            <person name="Kohler A."/>
            <person name="Barry K."/>
            <person name="LaButti K."/>
            <person name="Morin E."/>
            <person name="Salamov A."/>
            <person name="Lipzen A."/>
            <person name="Mereny Z."/>
            <person name="Hegedus B."/>
            <person name="Baldrian P."/>
            <person name="Stursova M."/>
            <person name="Weitz H."/>
            <person name="Taylor A."/>
            <person name="Grigoriev I.V."/>
            <person name="Nagy L.G."/>
            <person name="Martin F."/>
            <person name="Kauserud H."/>
        </authorList>
    </citation>
    <scope>NUCLEOTIDE SEQUENCE</scope>
    <source>
        <strain evidence="2">9144</strain>
    </source>
</reference>
<comment type="caution">
    <text evidence="2">The sequence shown here is derived from an EMBL/GenBank/DDBJ whole genome shotgun (WGS) entry which is preliminary data.</text>
</comment>
<dbReference type="EMBL" id="JARJCW010000092">
    <property type="protein sequence ID" value="KAJ7195204.1"/>
    <property type="molecule type" value="Genomic_DNA"/>
</dbReference>
<feature type="region of interest" description="Disordered" evidence="1">
    <location>
        <begin position="327"/>
        <end position="350"/>
    </location>
</feature>
<feature type="region of interest" description="Disordered" evidence="1">
    <location>
        <begin position="429"/>
        <end position="589"/>
    </location>
</feature>
<evidence type="ECO:0000313" key="2">
    <source>
        <dbReference type="EMBL" id="KAJ7195204.1"/>
    </source>
</evidence>
<dbReference type="Proteomes" id="UP001219525">
    <property type="component" value="Unassembled WGS sequence"/>
</dbReference>
<feature type="compositionally biased region" description="Basic and acidic residues" evidence="1">
    <location>
        <begin position="525"/>
        <end position="534"/>
    </location>
</feature>
<feature type="region of interest" description="Disordered" evidence="1">
    <location>
        <begin position="363"/>
        <end position="412"/>
    </location>
</feature>
<feature type="compositionally biased region" description="Basic residues" evidence="1">
    <location>
        <begin position="376"/>
        <end position="390"/>
    </location>
</feature>
<proteinExistence type="predicted"/>
<organism evidence="2 3">
    <name type="scientific">Mycena pura</name>
    <dbReference type="NCBI Taxonomy" id="153505"/>
    <lineage>
        <taxon>Eukaryota</taxon>
        <taxon>Fungi</taxon>
        <taxon>Dikarya</taxon>
        <taxon>Basidiomycota</taxon>
        <taxon>Agaricomycotina</taxon>
        <taxon>Agaricomycetes</taxon>
        <taxon>Agaricomycetidae</taxon>
        <taxon>Agaricales</taxon>
        <taxon>Marasmiineae</taxon>
        <taxon>Mycenaceae</taxon>
        <taxon>Mycena</taxon>
    </lineage>
</organism>
<feature type="compositionally biased region" description="Basic residues" evidence="1">
    <location>
        <begin position="492"/>
        <end position="501"/>
    </location>
</feature>
<gene>
    <name evidence="2" type="ORF">GGX14DRAFT_677258</name>
</gene>
<accession>A0AAD6UUP2</accession>